<evidence type="ECO:0000256" key="3">
    <source>
        <dbReference type="ARBA" id="ARBA00022630"/>
    </source>
</evidence>
<dbReference type="OrthoDB" id="9792592at2"/>
<evidence type="ECO:0000256" key="5">
    <source>
        <dbReference type="ARBA" id="ARBA00023002"/>
    </source>
</evidence>
<feature type="domain" description="Rhodanese" evidence="7">
    <location>
        <begin position="475"/>
        <end position="563"/>
    </location>
</feature>
<comment type="similarity">
    <text evidence="2">Belongs to the class-III pyridine nucleotide-disulfide oxidoreductase family.</text>
</comment>
<dbReference type="EMBL" id="QEWP01000012">
    <property type="protein sequence ID" value="PWD98642.1"/>
    <property type="molecule type" value="Genomic_DNA"/>
</dbReference>
<dbReference type="AlphaFoldDB" id="A0A2U2B6H6"/>
<dbReference type="InterPro" id="IPR050260">
    <property type="entry name" value="FAD-bd_OxRdtase"/>
</dbReference>
<dbReference type="Pfam" id="PF02852">
    <property type="entry name" value="Pyr_redox_dim"/>
    <property type="match status" value="1"/>
</dbReference>
<dbReference type="SMART" id="SM00450">
    <property type="entry name" value="RHOD"/>
    <property type="match status" value="1"/>
</dbReference>
<dbReference type="GO" id="GO:0016491">
    <property type="term" value="F:oxidoreductase activity"/>
    <property type="evidence" value="ECO:0007669"/>
    <property type="project" value="UniProtKB-KW"/>
</dbReference>
<keyword evidence="9" id="KW-1185">Reference proteome</keyword>
<comment type="caution">
    <text evidence="8">The sequence shown here is derived from an EMBL/GenBank/DDBJ whole genome shotgun (WGS) entry which is preliminary data.</text>
</comment>
<proteinExistence type="inferred from homology"/>
<dbReference type="Pfam" id="PF07992">
    <property type="entry name" value="Pyr_redox_2"/>
    <property type="match status" value="1"/>
</dbReference>
<evidence type="ECO:0000313" key="9">
    <source>
        <dbReference type="Proteomes" id="UP000244956"/>
    </source>
</evidence>
<organism evidence="8 9">
    <name type="scientific">Marinilabilia rubra</name>
    <dbReference type="NCBI Taxonomy" id="2162893"/>
    <lineage>
        <taxon>Bacteria</taxon>
        <taxon>Pseudomonadati</taxon>
        <taxon>Bacteroidota</taxon>
        <taxon>Bacteroidia</taxon>
        <taxon>Marinilabiliales</taxon>
        <taxon>Marinilabiliaceae</taxon>
        <taxon>Marinilabilia</taxon>
    </lineage>
</organism>
<evidence type="ECO:0000256" key="2">
    <source>
        <dbReference type="ARBA" id="ARBA00009130"/>
    </source>
</evidence>
<evidence type="ECO:0000256" key="6">
    <source>
        <dbReference type="ARBA" id="ARBA00023284"/>
    </source>
</evidence>
<dbReference type="InterPro" id="IPR023753">
    <property type="entry name" value="FAD/NAD-binding_dom"/>
</dbReference>
<evidence type="ECO:0000259" key="7">
    <source>
        <dbReference type="PROSITE" id="PS50206"/>
    </source>
</evidence>
<dbReference type="PROSITE" id="PS50206">
    <property type="entry name" value="RHODANESE_3"/>
    <property type="match status" value="1"/>
</dbReference>
<evidence type="ECO:0000256" key="4">
    <source>
        <dbReference type="ARBA" id="ARBA00022827"/>
    </source>
</evidence>
<dbReference type="PRINTS" id="PR00411">
    <property type="entry name" value="PNDRDTASEI"/>
</dbReference>
<dbReference type="InterPro" id="IPR001763">
    <property type="entry name" value="Rhodanese-like_dom"/>
</dbReference>
<keyword evidence="4" id="KW-0274">FAD</keyword>
<dbReference type="Gene3D" id="3.40.250.10">
    <property type="entry name" value="Rhodanese-like domain"/>
    <property type="match status" value="1"/>
</dbReference>
<dbReference type="InterPro" id="IPR016156">
    <property type="entry name" value="FAD/NAD-linked_Rdtase_dimer_sf"/>
</dbReference>
<dbReference type="PANTHER" id="PTHR43429:SF1">
    <property type="entry name" value="NAD(P)H SULFUR OXIDOREDUCTASE (COA-DEPENDENT)"/>
    <property type="match status" value="1"/>
</dbReference>
<accession>A0A2U2B6H6</accession>
<dbReference type="RefSeq" id="WP_109265176.1">
    <property type="nucleotide sequence ID" value="NZ_QEWP01000012.1"/>
</dbReference>
<dbReference type="CDD" id="cd00158">
    <property type="entry name" value="RHOD"/>
    <property type="match status" value="1"/>
</dbReference>
<dbReference type="Gene3D" id="3.50.50.60">
    <property type="entry name" value="FAD/NAD(P)-binding domain"/>
    <property type="match status" value="2"/>
</dbReference>
<dbReference type="SUPFAM" id="SSF52821">
    <property type="entry name" value="Rhodanese/Cell cycle control phosphatase"/>
    <property type="match status" value="1"/>
</dbReference>
<keyword evidence="5" id="KW-0560">Oxidoreductase</keyword>
<dbReference type="PANTHER" id="PTHR43429">
    <property type="entry name" value="PYRIDINE NUCLEOTIDE-DISULFIDE OXIDOREDUCTASE DOMAIN-CONTAINING"/>
    <property type="match status" value="1"/>
</dbReference>
<dbReference type="SUPFAM" id="SSF51905">
    <property type="entry name" value="FAD/NAD(P)-binding domain"/>
    <property type="match status" value="1"/>
</dbReference>
<dbReference type="InterPro" id="IPR036873">
    <property type="entry name" value="Rhodanese-like_dom_sf"/>
</dbReference>
<protein>
    <submittedName>
        <fullName evidence="8">Pyridine nucleotide-disulfide oxidoreductase</fullName>
    </submittedName>
</protein>
<dbReference type="InterPro" id="IPR036188">
    <property type="entry name" value="FAD/NAD-bd_sf"/>
</dbReference>
<dbReference type="SUPFAM" id="SSF55424">
    <property type="entry name" value="FAD/NAD-linked reductases, dimerisation (C-terminal) domain"/>
    <property type="match status" value="1"/>
</dbReference>
<comment type="cofactor">
    <cofactor evidence="1">
        <name>FAD</name>
        <dbReference type="ChEBI" id="CHEBI:57692"/>
    </cofactor>
</comment>
<dbReference type="PRINTS" id="PR00368">
    <property type="entry name" value="FADPNR"/>
</dbReference>
<gene>
    <name evidence="8" type="ORF">DDZ16_14365</name>
</gene>
<dbReference type="InterPro" id="IPR004099">
    <property type="entry name" value="Pyr_nucl-diS_OxRdtase_dimer"/>
</dbReference>
<evidence type="ECO:0000313" key="8">
    <source>
        <dbReference type="EMBL" id="PWD98642.1"/>
    </source>
</evidence>
<reference evidence="8 9" key="1">
    <citation type="submission" date="2018-05" db="EMBL/GenBank/DDBJ databases">
        <title>Marinilabilia rubrum sp. nov., isolated from saltern sediment.</title>
        <authorList>
            <person name="Zhang R."/>
        </authorList>
    </citation>
    <scope>NUCLEOTIDE SEQUENCE [LARGE SCALE GENOMIC DNA]</scope>
    <source>
        <strain evidence="8 9">WTE16</strain>
    </source>
</reference>
<name>A0A2U2B6H6_9BACT</name>
<evidence type="ECO:0000256" key="1">
    <source>
        <dbReference type="ARBA" id="ARBA00001974"/>
    </source>
</evidence>
<dbReference type="Pfam" id="PF00581">
    <property type="entry name" value="Rhodanese"/>
    <property type="match status" value="1"/>
</dbReference>
<keyword evidence="6" id="KW-0676">Redox-active center</keyword>
<sequence>MTNKKIIVIGGSATGPKAAAKARRMDEFAEITMFQKGPDLSMASCGFPYYVGGFFDDRNKLLCTPTGVVRDPKFYWNAKGIVARVNTEVTRIDRENKKVEFTNLETGETGSQEYDKLIIATGASPNMPPIPGVDLQGISTLQSMQDADYLRKVRDDGHIKKAVVIGGGLIGIETLEALHLAGIELTLVELLPQLLTFLDWKMAKLVENYLKTKANVITKNGVAEFVGENGKLTAVKLQNGTEIPCQLAVVAIGVRPNVKLAQDAGLKIGELGGIVTNEYMQTNDPDIYAAGDCCEVKNIISGKNVLAPYGDLANLQGRVIGENVIAGDIAKFPGTIQTGICKFFDYAVGITGLSEEKAKEAGFNYERVLNASPDKPGFMDGKLLITKLVVEHKTRRILGAQCLGPGDVSKQLAIWATAIKGNLTVDDMVNADLPYAPPFSLAIDHSIATAHIMENKLRGIFKGISSVDLKEKADRGDDMFILDARGADEYEQMRLGIGETLIPIGKLRERLHELPEDKNKEIITFCKISLRGYEAAVLLEAHGYTNVKILEGGIMAWPFDREK</sequence>
<dbReference type="Proteomes" id="UP000244956">
    <property type="component" value="Unassembled WGS sequence"/>
</dbReference>
<keyword evidence="3" id="KW-0285">Flavoprotein</keyword>